<evidence type="ECO:0000313" key="3">
    <source>
        <dbReference type="EMBL" id="TWG40791.1"/>
    </source>
</evidence>
<dbReference type="RefSeq" id="WP_056061890.1">
    <property type="nucleotide sequence ID" value="NZ_CAXUPI020000004.1"/>
</dbReference>
<dbReference type="Proteomes" id="UP000321485">
    <property type="component" value="Unassembled WGS sequence"/>
</dbReference>
<proteinExistence type="predicted"/>
<keyword evidence="1" id="KW-0812">Transmembrane</keyword>
<evidence type="ECO:0000256" key="1">
    <source>
        <dbReference type="SAM" id="Phobius"/>
    </source>
</evidence>
<feature type="transmembrane region" description="Helical" evidence="1">
    <location>
        <begin position="29"/>
        <end position="51"/>
    </location>
</feature>
<comment type="caution">
    <text evidence="3">The sequence shown here is derived from an EMBL/GenBank/DDBJ whole genome shotgun (WGS) entry which is preliminary data.</text>
</comment>
<keyword evidence="1" id="KW-1133">Transmembrane helix</keyword>
<protein>
    <submittedName>
        <fullName evidence="3">Putative solute:sodium symporter small subunit</fullName>
    </submittedName>
</protein>
<reference evidence="3 4" key="1">
    <citation type="journal article" date="2015" name="Stand. Genomic Sci.">
        <title>Genomic Encyclopedia of Bacterial and Archaeal Type Strains, Phase III: the genomes of soil and plant-associated and newly described type strains.</title>
        <authorList>
            <person name="Whitman W.B."/>
            <person name="Woyke T."/>
            <person name="Klenk H.P."/>
            <person name="Zhou Y."/>
            <person name="Lilburn T.G."/>
            <person name="Beck B.J."/>
            <person name="De Vos P."/>
            <person name="Vandamme P."/>
            <person name="Eisen J.A."/>
            <person name="Garrity G."/>
            <person name="Hugenholtz P."/>
            <person name="Kyrpides N.C."/>
        </authorList>
    </citation>
    <scope>NUCLEOTIDE SEQUENCE [LARGE SCALE GENOMIC DNA]</scope>
    <source>
        <strain evidence="3 4">DSM 64</strain>
    </source>
</reference>
<feature type="transmembrane region" description="Helical" evidence="1">
    <location>
        <begin position="63"/>
        <end position="86"/>
    </location>
</feature>
<evidence type="ECO:0000259" key="2">
    <source>
        <dbReference type="Pfam" id="PF13937"/>
    </source>
</evidence>
<sequence>MPLQQPATRPADAEMAGPFPPDLHDVRHLWLKAGLLLLWALVSFGATYFARDLQVLVVGGWPLGYWIAAQGAVLVFIAIVVAYGWAMNHFERQDQQQREALELSAPPAEDRAHG</sequence>
<name>A0A561XXF3_ACIDE</name>
<feature type="domain" description="Sodium symporter small subunit" evidence="2">
    <location>
        <begin position="27"/>
        <end position="93"/>
    </location>
</feature>
<dbReference type="EMBL" id="VJWE01000004">
    <property type="protein sequence ID" value="TWG40791.1"/>
    <property type="molecule type" value="Genomic_DNA"/>
</dbReference>
<organism evidence="3 4">
    <name type="scientific">Acidovorax delafieldii</name>
    <name type="common">Pseudomonas delafieldii</name>
    <dbReference type="NCBI Taxonomy" id="47920"/>
    <lineage>
        <taxon>Bacteria</taxon>
        <taxon>Pseudomonadati</taxon>
        <taxon>Pseudomonadota</taxon>
        <taxon>Betaproteobacteria</taxon>
        <taxon>Burkholderiales</taxon>
        <taxon>Comamonadaceae</taxon>
        <taxon>Acidovorax</taxon>
    </lineage>
</organism>
<dbReference type="NCBIfam" id="TIGR03647">
    <property type="entry name" value="Na_symport_sm"/>
    <property type="match status" value="1"/>
</dbReference>
<dbReference type="GeneID" id="51109539"/>
<gene>
    <name evidence="3" type="ORF">ATF69_0457</name>
</gene>
<evidence type="ECO:0000313" key="4">
    <source>
        <dbReference type="Proteomes" id="UP000321485"/>
    </source>
</evidence>
<accession>A0A561XXF3</accession>
<dbReference type="Pfam" id="PF13937">
    <property type="entry name" value="DUF4212"/>
    <property type="match status" value="1"/>
</dbReference>
<dbReference type="InterPro" id="IPR019886">
    <property type="entry name" value="Na_symporter_ssu"/>
</dbReference>
<dbReference type="AlphaFoldDB" id="A0A561XXF3"/>
<keyword evidence="1" id="KW-0472">Membrane</keyword>